<sequence>MLRPLLCALLLCPAAALAADPPRSSADTVILADPEQGRTIGKVGGEPVILLDTGNGTVGKMGKDKVMLHKDGRGNTLGKVGDRKLFCHTDAVSGVTLCK</sequence>
<dbReference type="RefSeq" id="WP_163681479.1">
    <property type="nucleotide sequence ID" value="NZ_JAAIYP010000040.1"/>
</dbReference>
<dbReference type="EMBL" id="JAAIYP010000040">
    <property type="protein sequence ID" value="NFV81427.1"/>
    <property type="molecule type" value="Genomic_DNA"/>
</dbReference>
<dbReference type="Proteomes" id="UP000480684">
    <property type="component" value="Unassembled WGS sequence"/>
</dbReference>
<accession>A0A7C9UV82</accession>
<protein>
    <submittedName>
        <fullName evidence="2">Uncharacterized protein</fullName>
    </submittedName>
</protein>
<reference evidence="2 3" key="1">
    <citation type="submission" date="2020-02" db="EMBL/GenBank/DDBJ databases">
        <authorList>
            <person name="Dziuba M."/>
            <person name="Kuznetsov B."/>
            <person name="Mardanov A."/>
            <person name="Ravin N."/>
            <person name="Grouzdev D."/>
        </authorList>
    </citation>
    <scope>NUCLEOTIDE SEQUENCE [LARGE SCALE GENOMIC DNA]</scope>
    <source>
        <strain evidence="2 3">SpK</strain>
    </source>
</reference>
<feature type="signal peptide" evidence="1">
    <location>
        <begin position="1"/>
        <end position="18"/>
    </location>
</feature>
<organism evidence="2 3">
    <name type="scientific">Magnetospirillum aberrantis SpK</name>
    <dbReference type="NCBI Taxonomy" id="908842"/>
    <lineage>
        <taxon>Bacteria</taxon>
        <taxon>Pseudomonadati</taxon>
        <taxon>Pseudomonadota</taxon>
        <taxon>Alphaproteobacteria</taxon>
        <taxon>Rhodospirillales</taxon>
        <taxon>Rhodospirillaceae</taxon>
        <taxon>Magnetospirillum</taxon>
    </lineage>
</organism>
<comment type="caution">
    <text evidence="2">The sequence shown here is derived from an EMBL/GenBank/DDBJ whole genome shotgun (WGS) entry which is preliminary data.</text>
</comment>
<gene>
    <name evidence="2" type="ORF">G4223_15035</name>
</gene>
<evidence type="ECO:0000256" key="1">
    <source>
        <dbReference type="SAM" id="SignalP"/>
    </source>
</evidence>
<feature type="chain" id="PRO_5028942504" evidence="1">
    <location>
        <begin position="19"/>
        <end position="99"/>
    </location>
</feature>
<keyword evidence="1" id="KW-0732">Signal</keyword>
<keyword evidence="3" id="KW-1185">Reference proteome</keyword>
<dbReference type="AlphaFoldDB" id="A0A7C9UV82"/>
<proteinExistence type="predicted"/>
<evidence type="ECO:0000313" key="3">
    <source>
        <dbReference type="Proteomes" id="UP000480684"/>
    </source>
</evidence>
<name>A0A7C9UV82_9PROT</name>
<evidence type="ECO:0000313" key="2">
    <source>
        <dbReference type="EMBL" id="NFV81427.1"/>
    </source>
</evidence>